<keyword evidence="1" id="KW-0812">Transmembrane</keyword>
<protein>
    <recommendedName>
        <fullName evidence="4">DUF4811 domain-containing protein</fullName>
    </recommendedName>
</protein>
<keyword evidence="3" id="KW-1185">Reference proteome</keyword>
<evidence type="ECO:0000313" key="2">
    <source>
        <dbReference type="EMBL" id="SER37729.1"/>
    </source>
</evidence>
<dbReference type="Pfam" id="PF16069">
    <property type="entry name" value="DUF4811"/>
    <property type="match status" value="1"/>
</dbReference>
<evidence type="ECO:0008006" key="4">
    <source>
        <dbReference type="Google" id="ProtNLM"/>
    </source>
</evidence>
<keyword evidence="1" id="KW-1133">Transmembrane helix</keyword>
<dbReference type="Proteomes" id="UP000182818">
    <property type="component" value="Unassembled WGS sequence"/>
</dbReference>
<evidence type="ECO:0000313" key="3">
    <source>
        <dbReference type="Proteomes" id="UP000182818"/>
    </source>
</evidence>
<gene>
    <name evidence="2" type="ORF">SAMN04487973_105101</name>
</gene>
<dbReference type="EMBL" id="FOGK01000005">
    <property type="protein sequence ID" value="SER37729.1"/>
    <property type="molecule type" value="Genomic_DNA"/>
</dbReference>
<sequence length="247" mass="27454">MIIFSLIILAILLFICMVSIPKTFWRMLCSLIIAALIIVSMALMVANDRDHFGMKKVTTTTTTDLISVSPSSQMKMLLYQDVGTSGKERVYIYKEHKTQKNPTTTNPDPTNTSNKVKVVSGTPRVVTKTTRWVYKNSSYKLWFGIAGNNHKLIKHRNTLEINKDWLTLSSAQAKKLQKLVKQNSASMKKKAKAYVMAAVKKSVTAAMKKDPTMSAAKQKALTAAATKKATAAYQKQAMAKMVAEAKK</sequence>
<dbReference type="InterPro" id="IPR032083">
    <property type="entry name" value="DUF4811"/>
</dbReference>
<accession>A0A1H9NQ38</accession>
<name>A0A1H9NQ38_9LACO</name>
<keyword evidence="1" id="KW-0472">Membrane</keyword>
<reference evidence="2 3" key="1">
    <citation type="submission" date="2016-10" db="EMBL/GenBank/DDBJ databases">
        <authorList>
            <person name="Varghese N."/>
            <person name="Submissions S."/>
        </authorList>
    </citation>
    <scope>NUCLEOTIDE SEQUENCE [LARGE SCALE GENOMIC DNA]</scope>
    <source>
        <strain evidence="2 3">CGMCC 1.3889</strain>
    </source>
</reference>
<dbReference type="RefSeq" id="WP_057805378.1">
    <property type="nucleotide sequence ID" value="NZ_BJYP01000027.1"/>
</dbReference>
<organism evidence="2 3">
    <name type="scientific">Pediococcus ethanolidurans</name>
    <dbReference type="NCBI Taxonomy" id="319653"/>
    <lineage>
        <taxon>Bacteria</taxon>
        <taxon>Bacillati</taxon>
        <taxon>Bacillota</taxon>
        <taxon>Bacilli</taxon>
        <taxon>Lactobacillales</taxon>
        <taxon>Lactobacillaceae</taxon>
        <taxon>Pediococcus</taxon>
    </lineage>
</organism>
<comment type="caution">
    <text evidence="2">The sequence shown here is derived from an EMBL/GenBank/DDBJ whole genome shotgun (WGS) entry which is preliminary data.</text>
</comment>
<dbReference type="GeneID" id="76043027"/>
<proteinExistence type="predicted"/>
<evidence type="ECO:0000256" key="1">
    <source>
        <dbReference type="SAM" id="Phobius"/>
    </source>
</evidence>
<feature type="transmembrane region" description="Helical" evidence="1">
    <location>
        <begin position="28"/>
        <end position="46"/>
    </location>
</feature>